<keyword evidence="1" id="KW-0472">Membrane</keyword>
<sequence>MMIRVGLVVMTIQQIVLGVGLFLLWSVKDGTGIVVLPDATLQAASTVVGAGWVLGSLGMALGYIGLSKKQASGATGAAHRSDRA</sequence>
<dbReference type="EMBL" id="JBIAXI010000056">
    <property type="protein sequence ID" value="MFF4779584.1"/>
    <property type="molecule type" value="Genomic_DNA"/>
</dbReference>
<reference evidence="2 3" key="1">
    <citation type="submission" date="2024-10" db="EMBL/GenBank/DDBJ databases">
        <title>The Natural Products Discovery Center: Release of the First 8490 Sequenced Strains for Exploring Actinobacteria Biosynthetic Diversity.</title>
        <authorList>
            <person name="Kalkreuter E."/>
            <person name="Kautsar S.A."/>
            <person name="Yang D."/>
            <person name="Bader C.D."/>
            <person name="Teijaro C.N."/>
            <person name="Fluegel L."/>
            <person name="Davis C.M."/>
            <person name="Simpson J.R."/>
            <person name="Lauterbach L."/>
            <person name="Steele A.D."/>
            <person name="Gui C."/>
            <person name="Meng S."/>
            <person name="Li G."/>
            <person name="Viehrig K."/>
            <person name="Ye F."/>
            <person name="Su P."/>
            <person name="Kiefer A.F."/>
            <person name="Nichols A."/>
            <person name="Cepeda A.J."/>
            <person name="Yan W."/>
            <person name="Fan B."/>
            <person name="Jiang Y."/>
            <person name="Adhikari A."/>
            <person name="Zheng C.-J."/>
            <person name="Schuster L."/>
            <person name="Cowan T.M."/>
            <person name="Smanski M.J."/>
            <person name="Chevrette M.G."/>
            <person name="De Carvalho L.P.S."/>
            <person name="Shen B."/>
        </authorList>
    </citation>
    <scope>NUCLEOTIDE SEQUENCE [LARGE SCALE GENOMIC DNA]</scope>
    <source>
        <strain evidence="2 3">NPDC001281</strain>
    </source>
</reference>
<keyword evidence="1" id="KW-0812">Transmembrane</keyword>
<keyword evidence="3" id="KW-1185">Reference proteome</keyword>
<gene>
    <name evidence="2" type="ORF">ACFY05_42895</name>
</gene>
<accession>A0ABW6VJP1</accession>
<dbReference type="Proteomes" id="UP001602119">
    <property type="component" value="Unassembled WGS sequence"/>
</dbReference>
<comment type="caution">
    <text evidence="2">The sequence shown here is derived from an EMBL/GenBank/DDBJ whole genome shotgun (WGS) entry which is preliminary data.</text>
</comment>
<evidence type="ECO:0000313" key="3">
    <source>
        <dbReference type="Proteomes" id="UP001602119"/>
    </source>
</evidence>
<feature type="transmembrane region" description="Helical" evidence="1">
    <location>
        <begin position="47"/>
        <end position="66"/>
    </location>
</feature>
<keyword evidence="1" id="KW-1133">Transmembrane helix</keyword>
<protein>
    <submittedName>
        <fullName evidence="2">Uncharacterized protein</fullName>
    </submittedName>
</protein>
<evidence type="ECO:0000256" key="1">
    <source>
        <dbReference type="SAM" id="Phobius"/>
    </source>
</evidence>
<dbReference type="RefSeq" id="WP_387348366.1">
    <property type="nucleotide sequence ID" value="NZ_JBIAXI010000056.1"/>
</dbReference>
<feature type="transmembrane region" description="Helical" evidence="1">
    <location>
        <begin position="7"/>
        <end position="27"/>
    </location>
</feature>
<name>A0ABW6VJP1_MICFU</name>
<evidence type="ECO:0000313" key="2">
    <source>
        <dbReference type="EMBL" id="MFF4779584.1"/>
    </source>
</evidence>
<proteinExistence type="predicted"/>
<organism evidence="2 3">
    <name type="scientific">Microtetraspora fusca</name>
    <dbReference type="NCBI Taxonomy" id="1997"/>
    <lineage>
        <taxon>Bacteria</taxon>
        <taxon>Bacillati</taxon>
        <taxon>Actinomycetota</taxon>
        <taxon>Actinomycetes</taxon>
        <taxon>Streptosporangiales</taxon>
        <taxon>Streptosporangiaceae</taxon>
        <taxon>Microtetraspora</taxon>
    </lineage>
</organism>